<dbReference type="PANTHER" id="PTHR11963">
    <property type="entry name" value="LEUCINE AMINOPEPTIDASE-RELATED"/>
    <property type="match status" value="1"/>
</dbReference>
<keyword evidence="4" id="KW-0378">Hydrolase</keyword>
<proteinExistence type="inferred from homology"/>
<dbReference type="InterPro" id="IPR048816">
    <property type="entry name" value="Peptidase_M17_N_1"/>
</dbReference>
<dbReference type="Gene3D" id="3.40.630.10">
    <property type="entry name" value="Zn peptidases"/>
    <property type="match status" value="1"/>
</dbReference>
<keyword evidence="8" id="KW-1185">Reference proteome</keyword>
<dbReference type="GO" id="GO:0030145">
    <property type="term" value="F:manganese ion binding"/>
    <property type="evidence" value="ECO:0007669"/>
    <property type="project" value="InterPro"/>
</dbReference>
<reference evidence="7" key="1">
    <citation type="journal article" date="2016" name="Front. Microbiol.">
        <title>Genome Sequence of the Piezophilic, Mesophilic Sulfate-Reducing Bacterium Desulfovibrio indicus J2T.</title>
        <authorList>
            <person name="Cao J."/>
            <person name="Maignien L."/>
            <person name="Shao Z."/>
            <person name="Alain K."/>
            <person name="Jebbar M."/>
        </authorList>
    </citation>
    <scope>NUCLEOTIDE SEQUENCE</scope>
    <source>
        <strain evidence="7">DSM 16372</strain>
    </source>
</reference>
<comment type="similarity">
    <text evidence="1">Belongs to the peptidase M17 family.</text>
</comment>
<keyword evidence="5" id="KW-0464">Manganese</keyword>
<dbReference type="CDD" id="cd00433">
    <property type="entry name" value="Peptidase_M17"/>
    <property type="match status" value="1"/>
</dbReference>
<dbReference type="EMBL" id="BPQO01000025">
    <property type="protein sequence ID" value="GJD91243.1"/>
    <property type="molecule type" value="Genomic_DNA"/>
</dbReference>
<sequence>MGETQDLSRDLTHDIVPGLLPAGTPGVPVTLVSAADWAAVEAGLEPAQRAFAAATGFAPKAGRLALLPDAEGGLGRVLFGLGDPEAPAQDRLLAGKLPGLLPPGTYRLEGASAPHEAALAWLMGSYGFRRYRSGGTETPRLAAPEDVDADEIGRIAAAVSRGRDLVNTPANDLGPVEIEAAVRALAERHGARVGVTAGADLAREFPLVHAVGAGSPRAPRLIDLTWGSETAPRVTLVGKGVAFDTGGLDIKPSAAMLLMKKDMGGAAAAIAAADMVMGSGLPVRLRLIVPAVENAVSGEAFRPGDVLRSRAGLTVEIGNTDAEGRLILADALALADAEEPDLLIDFATLTGAARVALGPDLPALFTEDDALADAIAAAGRAAIDPVWRLPLHPPYASLLDSKVADLNNVSGGPFAGAITAALFLRRFAPRARAHAHLDLYGWNPSTKPGRPEGGEVQTARLVYALLKGRYPGA</sequence>
<comment type="caution">
    <text evidence="7">The sequence shown here is derived from an EMBL/GenBank/DDBJ whole genome shotgun (WGS) entry which is preliminary data.</text>
</comment>
<dbReference type="InterPro" id="IPR043472">
    <property type="entry name" value="Macro_dom-like"/>
</dbReference>
<protein>
    <submittedName>
        <fullName evidence="7">Cytosol aminopeptidase</fullName>
    </submittedName>
</protein>
<dbReference type="RefSeq" id="WP_082772820.1">
    <property type="nucleotide sequence ID" value="NZ_BPQO01000025.1"/>
</dbReference>
<dbReference type="GO" id="GO:0005737">
    <property type="term" value="C:cytoplasm"/>
    <property type="evidence" value="ECO:0007669"/>
    <property type="project" value="InterPro"/>
</dbReference>
<reference evidence="7" key="2">
    <citation type="submission" date="2021-08" db="EMBL/GenBank/DDBJ databases">
        <authorList>
            <person name="Tani A."/>
            <person name="Ola A."/>
            <person name="Ogura Y."/>
            <person name="Katsura K."/>
            <person name="Hayashi T."/>
        </authorList>
    </citation>
    <scope>NUCLEOTIDE SEQUENCE</scope>
    <source>
        <strain evidence="7">DSM 16372</strain>
    </source>
</reference>
<dbReference type="AlphaFoldDB" id="A0AAV4ZT22"/>
<evidence type="ECO:0000256" key="2">
    <source>
        <dbReference type="ARBA" id="ARBA00022438"/>
    </source>
</evidence>
<dbReference type="Pfam" id="PF00883">
    <property type="entry name" value="Peptidase_M17"/>
    <property type="match status" value="1"/>
</dbReference>
<dbReference type="InterPro" id="IPR011356">
    <property type="entry name" value="Leucine_aapep/pepB"/>
</dbReference>
<keyword evidence="3" id="KW-0645">Protease</keyword>
<gene>
    <name evidence="7" type="primary">pepA_2</name>
    <name evidence="7" type="ORF">BHAOGJBA_4791</name>
</gene>
<dbReference type="PANTHER" id="PTHR11963:SF20">
    <property type="entry name" value="PEPTIDASE B"/>
    <property type="match status" value="1"/>
</dbReference>
<dbReference type="PROSITE" id="PS00631">
    <property type="entry name" value="CYTOSOL_AP"/>
    <property type="match status" value="1"/>
</dbReference>
<keyword evidence="2 7" id="KW-0031">Aminopeptidase</keyword>
<evidence type="ECO:0000259" key="6">
    <source>
        <dbReference type="PROSITE" id="PS00631"/>
    </source>
</evidence>
<evidence type="ECO:0000256" key="4">
    <source>
        <dbReference type="ARBA" id="ARBA00022801"/>
    </source>
</evidence>
<dbReference type="Gene3D" id="3.40.220.10">
    <property type="entry name" value="Leucine Aminopeptidase, subunit E, domain 1"/>
    <property type="match status" value="1"/>
</dbReference>
<evidence type="ECO:0000313" key="8">
    <source>
        <dbReference type="Proteomes" id="UP001055247"/>
    </source>
</evidence>
<evidence type="ECO:0000313" key="7">
    <source>
        <dbReference type="EMBL" id="GJD91243.1"/>
    </source>
</evidence>
<evidence type="ECO:0000256" key="1">
    <source>
        <dbReference type="ARBA" id="ARBA00009528"/>
    </source>
</evidence>
<dbReference type="GO" id="GO:0070006">
    <property type="term" value="F:metalloaminopeptidase activity"/>
    <property type="evidence" value="ECO:0007669"/>
    <property type="project" value="InterPro"/>
</dbReference>
<dbReference type="Pfam" id="PF21337">
    <property type="entry name" value="Peptidase_M17_N_1"/>
    <property type="match status" value="1"/>
</dbReference>
<dbReference type="InterPro" id="IPR000819">
    <property type="entry name" value="Peptidase_M17_C"/>
</dbReference>
<evidence type="ECO:0000256" key="5">
    <source>
        <dbReference type="ARBA" id="ARBA00023211"/>
    </source>
</evidence>
<accession>A0AAV4ZT22</accession>
<organism evidence="7 8">
    <name type="scientific">Methylobacterium hispanicum</name>
    <dbReference type="NCBI Taxonomy" id="270350"/>
    <lineage>
        <taxon>Bacteria</taxon>
        <taxon>Pseudomonadati</taxon>
        <taxon>Pseudomonadota</taxon>
        <taxon>Alphaproteobacteria</taxon>
        <taxon>Hyphomicrobiales</taxon>
        <taxon>Methylobacteriaceae</taxon>
        <taxon>Methylobacterium</taxon>
    </lineage>
</organism>
<dbReference type="PRINTS" id="PR00481">
    <property type="entry name" value="LAMNOPPTDASE"/>
</dbReference>
<evidence type="ECO:0000256" key="3">
    <source>
        <dbReference type="ARBA" id="ARBA00022670"/>
    </source>
</evidence>
<dbReference type="Proteomes" id="UP001055247">
    <property type="component" value="Unassembled WGS sequence"/>
</dbReference>
<dbReference type="SUPFAM" id="SSF53187">
    <property type="entry name" value="Zn-dependent exopeptidases"/>
    <property type="match status" value="1"/>
</dbReference>
<dbReference type="GO" id="GO:0006508">
    <property type="term" value="P:proteolysis"/>
    <property type="evidence" value="ECO:0007669"/>
    <property type="project" value="UniProtKB-KW"/>
</dbReference>
<name>A0AAV4ZT22_9HYPH</name>
<feature type="domain" description="Cytosol aminopeptidase" evidence="6">
    <location>
        <begin position="319"/>
        <end position="326"/>
    </location>
</feature>